<dbReference type="InterPro" id="IPR021637">
    <property type="entry name" value="DUF3243"/>
</dbReference>
<organism evidence="1 2">
    <name type="scientific">Halobacillus shinanisalinarum</name>
    <dbReference type="NCBI Taxonomy" id="2932258"/>
    <lineage>
        <taxon>Bacteria</taxon>
        <taxon>Bacillati</taxon>
        <taxon>Bacillota</taxon>
        <taxon>Bacilli</taxon>
        <taxon>Bacillales</taxon>
        <taxon>Bacillaceae</taxon>
        <taxon>Halobacillus</taxon>
    </lineage>
</organism>
<dbReference type="InterPro" id="IPR038292">
    <property type="entry name" value="YmfJ/YflH_sf"/>
</dbReference>
<dbReference type="Gene3D" id="1.10.760.20">
    <property type="entry name" value="Protein of unknown function DUF3243"/>
    <property type="match status" value="1"/>
</dbReference>
<evidence type="ECO:0000313" key="2">
    <source>
        <dbReference type="Proteomes" id="UP000831880"/>
    </source>
</evidence>
<reference evidence="1 2" key="1">
    <citation type="submission" date="2022-04" db="EMBL/GenBank/DDBJ databases">
        <title>Halobacillus sp. isolated from saltern.</title>
        <authorList>
            <person name="Won M."/>
            <person name="Lee C.-M."/>
            <person name="Woen H.-Y."/>
            <person name="Kwon S.-W."/>
        </authorList>
    </citation>
    <scope>NUCLEOTIDE SEQUENCE [LARGE SCALE GENOMIC DNA]</scope>
    <source>
        <strain evidence="1 2">SSTM10-2</strain>
    </source>
</reference>
<dbReference type="Pfam" id="PF11588">
    <property type="entry name" value="DUF3243"/>
    <property type="match status" value="1"/>
</dbReference>
<keyword evidence="2" id="KW-1185">Reference proteome</keyword>
<dbReference type="Proteomes" id="UP000831880">
    <property type="component" value="Chromosome"/>
</dbReference>
<protein>
    <submittedName>
        <fullName evidence="1">DUF3243 domain-containing protein</fullName>
    </submittedName>
</protein>
<name>A0ABY4GYK6_9BACI</name>
<dbReference type="RefSeq" id="WP_244752883.1">
    <property type="nucleotide sequence ID" value="NZ_CP095074.1"/>
</dbReference>
<accession>A0ABY4GYK6</accession>
<gene>
    <name evidence="1" type="ORF">MUO14_23370</name>
</gene>
<dbReference type="InterPro" id="IPR024702">
    <property type="entry name" value="Uncharacterised_YmfJ"/>
</dbReference>
<proteinExistence type="predicted"/>
<dbReference type="PIRSF" id="PIRSF004764">
    <property type="entry name" value="YmfJ"/>
    <property type="match status" value="1"/>
</dbReference>
<sequence>MSVLDNFDSFKSFLGDRLNQAEGQGMNKNSVNEIAYEIGDYLSNNVDAKNDQETVLHELWSVADDKEQHAIANMMVKLVQNNGQQQ</sequence>
<dbReference type="EMBL" id="CP095074">
    <property type="protein sequence ID" value="UOQ93281.1"/>
    <property type="molecule type" value="Genomic_DNA"/>
</dbReference>
<evidence type="ECO:0000313" key="1">
    <source>
        <dbReference type="EMBL" id="UOQ93281.1"/>
    </source>
</evidence>